<comment type="caution">
    <text evidence="2">The sequence shown here is derived from an EMBL/GenBank/DDBJ whole genome shotgun (WGS) entry which is preliminary data.</text>
</comment>
<keyword evidence="3" id="KW-1185">Reference proteome</keyword>
<dbReference type="RefSeq" id="WP_210056596.1">
    <property type="nucleotide sequence ID" value="NZ_BAAAMH010000010.1"/>
</dbReference>
<accession>A0ABS4Z9L6</accession>
<gene>
    <name evidence="2" type="ORF">JOF54_002651</name>
</gene>
<dbReference type="Gene3D" id="3.40.430.10">
    <property type="entry name" value="Dihydrofolate Reductase, subunit A"/>
    <property type="match status" value="1"/>
</dbReference>
<reference evidence="2 3" key="1">
    <citation type="submission" date="2021-03" db="EMBL/GenBank/DDBJ databases">
        <title>Sequencing the genomes of 1000 actinobacteria strains.</title>
        <authorList>
            <person name="Klenk H.-P."/>
        </authorList>
    </citation>
    <scope>NUCLEOTIDE SEQUENCE [LARGE SCALE GENOMIC DNA]</scope>
    <source>
        <strain evidence="2 3">DSM 12936</strain>
    </source>
</reference>
<organism evidence="2 3">
    <name type="scientific">Microlunatus capsulatus</name>
    <dbReference type="NCBI Taxonomy" id="99117"/>
    <lineage>
        <taxon>Bacteria</taxon>
        <taxon>Bacillati</taxon>
        <taxon>Actinomycetota</taxon>
        <taxon>Actinomycetes</taxon>
        <taxon>Propionibacteriales</taxon>
        <taxon>Propionibacteriaceae</taxon>
        <taxon>Microlunatus</taxon>
    </lineage>
</organism>
<dbReference type="InterPro" id="IPR024072">
    <property type="entry name" value="DHFR-like_dom_sf"/>
</dbReference>
<dbReference type="EMBL" id="JAGIOB010000001">
    <property type="protein sequence ID" value="MBP2417729.1"/>
    <property type="molecule type" value="Genomic_DNA"/>
</dbReference>
<protein>
    <submittedName>
        <fullName evidence="2">Dihydrofolate reductase</fullName>
    </submittedName>
</protein>
<dbReference type="SUPFAM" id="SSF53597">
    <property type="entry name" value="Dihydrofolate reductase-like"/>
    <property type="match status" value="1"/>
</dbReference>
<evidence type="ECO:0000259" key="1">
    <source>
        <dbReference type="Pfam" id="PF01872"/>
    </source>
</evidence>
<evidence type="ECO:0000313" key="2">
    <source>
        <dbReference type="EMBL" id="MBP2417729.1"/>
    </source>
</evidence>
<proteinExistence type="predicted"/>
<dbReference type="InterPro" id="IPR002734">
    <property type="entry name" value="RibDG_C"/>
</dbReference>
<feature type="domain" description="Bacterial bifunctional deaminase-reductase C-terminal" evidence="1">
    <location>
        <begin position="5"/>
        <end position="187"/>
    </location>
</feature>
<evidence type="ECO:0000313" key="3">
    <source>
        <dbReference type="Proteomes" id="UP000758168"/>
    </source>
</evidence>
<sequence>MRTLVAVENLSLDGVMQGPGRPDEDTRGGFTRGGWAAAALAADPVAAQASMAGDSLPAGLVLGRRTYLDLLDHWTRTPEPNPFVDLLLSTPKHVASRTLAEPLPHPATALLGDDPVEGVRRIKGDGEGELVLLGSGQLVRALAAADLVDTYVLTVVPVVLGQGTRLFQDRPVELEVLRTVTSPTGIVVGTYAVRHPG</sequence>
<dbReference type="Pfam" id="PF01872">
    <property type="entry name" value="RibD_C"/>
    <property type="match status" value="1"/>
</dbReference>
<name>A0ABS4Z9L6_9ACTN</name>
<dbReference type="Proteomes" id="UP000758168">
    <property type="component" value="Unassembled WGS sequence"/>
</dbReference>